<name>A0A2U2PFU4_9SPHI</name>
<reference evidence="2 3" key="1">
    <citation type="submission" date="2018-04" db="EMBL/GenBank/DDBJ databases">
        <title>Pedobacter chongqingensis sp. nov., isolated from a rottenly hemp rope.</title>
        <authorList>
            <person name="Cai Y."/>
        </authorList>
    </citation>
    <scope>NUCLEOTIDE SEQUENCE [LARGE SCALE GENOMIC DNA]</scope>
    <source>
        <strain evidence="2 3">FJ4-8</strain>
    </source>
</reference>
<evidence type="ECO:0000313" key="3">
    <source>
        <dbReference type="Proteomes" id="UP000245647"/>
    </source>
</evidence>
<dbReference type="AlphaFoldDB" id="A0A2U2PFU4"/>
<dbReference type="Pfam" id="PF00128">
    <property type="entry name" value="Alpha-amylase"/>
    <property type="match status" value="1"/>
</dbReference>
<dbReference type="Gene3D" id="2.60.40.1180">
    <property type="entry name" value="Golgi alpha-mannosidase II"/>
    <property type="match status" value="1"/>
</dbReference>
<comment type="caution">
    <text evidence="2">The sequence shown here is derived from an EMBL/GenBank/DDBJ whole genome shotgun (WGS) entry which is preliminary data.</text>
</comment>
<dbReference type="InterPro" id="IPR013780">
    <property type="entry name" value="Glyco_hydro_b"/>
</dbReference>
<dbReference type="PANTHER" id="PTHR10357:SF205">
    <property type="entry name" value="O-GLYCOSYL HYDROLASE FAMILY 13"/>
    <property type="match status" value="1"/>
</dbReference>
<sequence length="574" mass="64239">MKSSAPGHSGKIVIYQMMVRLFGNQNETNKYYGSKEENGVGKFNDISDKALDELKKMGISHVWYTGVIEHATMTDYSASGIRPDDPDIVKGRAGSPYAIKDYYDVDPDLAVDVKNRMGEFESLVKRTHEKGLKVIIDFVPNHVARTYHSDAKPAGVHDFGADDDQSKAFDPKNDFYYIPGKPFVVPKGTNAGGDNFKSPLKDGKFDENPARATGNNVFSDQPGLGDWSETIKLNYGIDYQHGEKKHFNPVPPVWNKMRDILVFWASKNVDGFRCDVAEMVPVEFWNWVIPQVKKRKPELVFIAEAYNPKEYKTYLTKGRFDYLYDKVGLYDGLKRLIRNEAKADVKDISYVSQVESRDFPSRMLRFLENHDEERIASAGFAGNPWYAVPGMVVSATLSGGPVMVYFGQESGEPGKGKEGFGGEDNRTTIFDYWGVPEHQKWVNGGAFDGGRLSADQRKLRAFYSTLLTFCATDEALAKGKFLELSGGKDLNRRMYVYLRYTAKERVLVVANFDRAKVLKTHIVLPDTILSGIKRSDGKALKVKEVLSGSSFTVEDFTTGIPVAVSASGAAIYKF</sequence>
<dbReference type="Gene3D" id="3.20.20.80">
    <property type="entry name" value="Glycosidases"/>
    <property type="match status" value="2"/>
</dbReference>
<dbReference type="GO" id="GO:0004556">
    <property type="term" value="F:alpha-amylase activity"/>
    <property type="evidence" value="ECO:0007669"/>
    <property type="project" value="TreeGrafter"/>
</dbReference>
<feature type="domain" description="Glycosyl hydrolase family 13 catalytic" evidence="1">
    <location>
        <begin position="16"/>
        <end position="455"/>
    </location>
</feature>
<dbReference type="InterPro" id="IPR017853">
    <property type="entry name" value="GH"/>
</dbReference>
<proteinExistence type="predicted"/>
<dbReference type="SUPFAM" id="SSF51011">
    <property type="entry name" value="Glycosyl hydrolase domain"/>
    <property type="match status" value="1"/>
</dbReference>
<dbReference type="Proteomes" id="UP000245647">
    <property type="component" value="Unassembled WGS sequence"/>
</dbReference>
<dbReference type="SUPFAM" id="SSF51445">
    <property type="entry name" value="(Trans)glycosidases"/>
    <property type="match status" value="1"/>
</dbReference>
<protein>
    <submittedName>
        <fullName evidence="2">Alpha-amylase</fullName>
    </submittedName>
</protein>
<organism evidence="2 3">
    <name type="scientific">Pararcticibacter amylolyticus</name>
    <dbReference type="NCBI Taxonomy" id="2173175"/>
    <lineage>
        <taxon>Bacteria</taxon>
        <taxon>Pseudomonadati</taxon>
        <taxon>Bacteroidota</taxon>
        <taxon>Sphingobacteriia</taxon>
        <taxon>Sphingobacteriales</taxon>
        <taxon>Sphingobacteriaceae</taxon>
        <taxon>Pararcticibacter</taxon>
    </lineage>
</organism>
<dbReference type="OrthoDB" id="9805159at2"/>
<dbReference type="GO" id="GO:0009313">
    <property type="term" value="P:oligosaccharide catabolic process"/>
    <property type="evidence" value="ECO:0007669"/>
    <property type="project" value="TreeGrafter"/>
</dbReference>
<keyword evidence="3" id="KW-1185">Reference proteome</keyword>
<evidence type="ECO:0000259" key="1">
    <source>
        <dbReference type="SMART" id="SM00642"/>
    </source>
</evidence>
<dbReference type="CDD" id="cd11349">
    <property type="entry name" value="AmyAc_3"/>
    <property type="match status" value="1"/>
</dbReference>
<evidence type="ECO:0000313" key="2">
    <source>
        <dbReference type="EMBL" id="PWG80275.1"/>
    </source>
</evidence>
<dbReference type="InterPro" id="IPR006047">
    <property type="entry name" value="GH13_cat_dom"/>
</dbReference>
<accession>A0A2U2PFU4</accession>
<dbReference type="SMART" id="SM00642">
    <property type="entry name" value="Aamy"/>
    <property type="match status" value="1"/>
</dbReference>
<dbReference type="EMBL" id="QEAS01000010">
    <property type="protein sequence ID" value="PWG80275.1"/>
    <property type="molecule type" value="Genomic_DNA"/>
</dbReference>
<gene>
    <name evidence="2" type="ORF">DDR33_13635</name>
</gene>
<dbReference type="PANTHER" id="PTHR10357">
    <property type="entry name" value="ALPHA-AMYLASE FAMILY MEMBER"/>
    <property type="match status" value="1"/>
</dbReference>